<name>A0ABQ5K508_9EUKA</name>
<evidence type="ECO:0000313" key="3">
    <source>
        <dbReference type="EMBL" id="GKT27636.1"/>
    </source>
</evidence>
<dbReference type="EMBL" id="BQXS01012760">
    <property type="protein sequence ID" value="GKT27636.1"/>
    <property type="molecule type" value="Genomic_DNA"/>
</dbReference>
<proteinExistence type="predicted"/>
<keyword evidence="1" id="KW-0175">Coiled coil</keyword>
<evidence type="ECO:0000256" key="1">
    <source>
        <dbReference type="SAM" id="Coils"/>
    </source>
</evidence>
<organism evidence="3 4">
    <name type="scientific">Aduncisulcus paluster</name>
    <dbReference type="NCBI Taxonomy" id="2918883"/>
    <lineage>
        <taxon>Eukaryota</taxon>
        <taxon>Metamonada</taxon>
        <taxon>Carpediemonas-like organisms</taxon>
        <taxon>Aduncisulcus</taxon>
    </lineage>
</organism>
<feature type="region of interest" description="Disordered" evidence="2">
    <location>
        <begin position="543"/>
        <end position="583"/>
    </location>
</feature>
<feature type="compositionally biased region" description="Low complexity" evidence="2">
    <location>
        <begin position="547"/>
        <end position="559"/>
    </location>
</feature>
<accession>A0ABQ5K508</accession>
<evidence type="ECO:0000313" key="4">
    <source>
        <dbReference type="Proteomes" id="UP001057375"/>
    </source>
</evidence>
<reference evidence="3" key="1">
    <citation type="submission" date="2022-03" db="EMBL/GenBank/DDBJ databases">
        <title>Draft genome sequence of Aduncisulcus paluster, a free-living microaerophilic Fornicata.</title>
        <authorList>
            <person name="Yuyama I."/>
            <person name="Kume K."/>
            <person name="Tamura T."/>
            <person name="Inagaki Y."/>
            <person name="Hashimoto T."/>
        </authorList>
    </citation>
    <scope>NUCLEOTIDE SEQUENCE</scope>
    <source>
        <strain evidence="3">NY0171</strain>
    </source>
</reference>
<feature type="coiled-coil region" evidence="1">
    <location>
        <begin position="9"/>
        <end position="43"/>
    </location>
</feature>
<gene>
    <name evidence="3" type="ORF">ADUPG1_013938</name>
</gene>
<comment type="caution">
    <text evidence="3">The sequence shown here is derived from an EMBL/GenBank/DDBJ whole genome shotgun (WGS) entry which is preliminary data.</text>
</comment>
<dbReference type="Proteomes" id="UP001057375">
    <property type="component" value="Unassembled WGS sequence"/>
</dbReference>
<protein>
    <submittedName>
        <fullName evidence="3">Uncharacterized protein</fullName>
    </submittedName>
</protein>
<sequence length="895" mass="99932">MSDKIFASLSKLVTELKYRRRDLKELQKELKDEAAEAFRIEQIKEEARKKETIEKQKIRQIEASNVIKDFEKYIKSALEKEELEEAVRLTENVMDSSDMSEIAIKTQEQEEKKRKELQKDEIMSVISEYDPSSSIPSVPSSSMVYHVEKDVIDSITNFEKYIKSALEKEELEEAVRLTENVMDSSDMSEIAIKTQEQEEKKRKELQKDEIMSVISEYDPSSSIPSVPSSSMVYHVEKDVIDSITSIIIEREKSKDINLLHAARYCTRIRNYQQAACFILLNKYSLLSQQLSPTTDGIMSYLRTVGAVLGTIWKESAQVSLSSSLPSLYSYLISRANALPYPIISPLLPLLPLLLSSSSSSSSSSFSLPSSSIVDEPLLKSMDMAIASSGLCISILKRFMKLENDTKCTASFTLLNAIKARRKMSRRSELQTSDEIVEDSDPSPEIIIDLSRRVSFMSSPLSSLLSALSFVNGEWYSFVKINRTTENLSISSSSLAISYFACCASISLKHNHSLLSSPPYSFSFIEDLYTALNHVKGRGIELSVSGIPSSSSSSPSSSPPKTEKEEKEEKEDVGDHVSLSPVKSESLETSPSSMLHSIQAPPTASNNQHVNIALWGGISNTLTISVLPFLSSSLSYLHNLCHSVQTLKSHDATLSLSSSPFTSPSSSSLSLAHICCIEICQSLHSLFLKSLEESGMHLAIELLCTFTDELNELVKGMQNVFAKICSLCGSICCKHFFDVGNITNSVISPFVSLVHNPLKDHLSPELLKVCVSAFIKGVGDQIMGILTTRKDKLRDLHIAREREGIYADKRVAQEREKLKKQFQVTKKEAQSLDFSIRSFVTALSKMGINGRKEMKEVMFVCGVLGCDNQEEAVHVWSGEMGEEWVIDWMKLQRPIH</sequence>
<evidence type="ECO:0000256" key="2">
    <source>
        <dbReference type="SAM" id="MobiDB-lite"/>
    </source>
</evidence>
<keyword evidence="4" id="KW-1185">Reference proteome</keyword>